<keyword evidence="2" id="KW-0479">Metal-binding</keyword>
<feature type="binding site" evidence="2">
    <location>
        <begin position="75"/>
        <end position="77"/>
    </location>
    <ligand>
        <name>substrate</name>
    </ligand>
</feature>
<feature type="active site" evidence="2">
    <location>
        <position position="30"/>
    </location>
</feature>
<dbReference type="InterPro" id="IPR001441">
    <property type="entry name" value="UPP_synth-like"/>
</dbReference>
<dbReference type="PROSITE" id="PS01066">
    <property type="entry name" value="UPP_SYNTHASE"/>
    <property type="match status" value="1"/>
</dbReference>
<evidence type="ECO:0000256" key="2">
    <source>
        <dbReference type="HAMAP-Rule" id="MF_01139"/>
    </source>
</evidence>
<feature type="binding site" evidence="2">
    <location>
        <position position="30"/>
    </location>
    <ligand>
        <name>Mg(2+)</name>
        <dbReference type="ChEBI" id="CHEBI:18420"/>
    </ligand>
</feature>
<dbReference type="InterPro" id="IPR018520">
    <property type="entry name" value="UPP_synth-like_CS"/>
</dbReference>
<feature type="binding site" evidence="2">
    <location>
        <position position="217"/>
    </location>
    <ligand>
        <name>Mg(2+)</name>
        <dbReference type="ChEBI" id="CHEBI:18420"/>
    </ligand>
</feature>
<dbReference type="GO" id="GO:0016740">
    <property type="term" value="F:transferase activity"/>
    <property type="evidence" value="ECO:0007669"/>
    <property type="project" value="UniProtKB-KW"/>
</dbReference>
<keyword evidence="1 2" id="KW-0808">Transferase</keyword>
<dbReference type="PANTHER" id="PTHR10291">
    <property type="entry name" value="DEHYDRODOLICHYL DIPHOSPHATE SYNTHASE FAMILY MEMBER"/>
    <property type="match status" value="1"/>
</dbReference>
<dbReference type="NCBIfam" id="TIGR00055">
    <property type="entry name" value="uppS"/>
    <property type="match status" value="1"/>
</dbReference>
<dbReference type="HAMAP" id="MF_01139">
    <property type="entry name" value="ISPT"/>
    <property type="match status" value="1"/>
</dbReference>
<organism evidence="3 4">
    <name type="scientific">Caulobacter segnis</name>
    <dbReference type="NCBI Taxonomy" id="88688"/>
    <lineage>
        <taxon>Bacteria</taxon>
        <taxon>Pseudomonadati</taxon>
        <taxon>Pseudomonadota</taxon>
        <taxon>Alphaproteobacteria</taxon>
        <taxon>Caulobacterales</taxon>
        <taxon>Caulobacteraceae</taxon>
        <taxon>Caulobacter</taxon>
    </lineage>
</organism>
<dbReference type="Pfam" id="PF01255">
    <property type="entry name" value="Prenyltransf"/>
    <property type="match status" value="1"/>
</dbReference>
<keyword evidence="4" id="KW-1185">Reference proteome</keyword>
<evidence type="ECO:0000256" key="1">
    <source>
        <dbReference type="ARBA" id="ARBA00022679"/>
    </source>
</evidence>
<proteinExistence type="inferred from homology"/>
<comment type="subunit">
    <text evidence="2">Homodimer.</text>
</comment>
<gene>
    <name evidence="3" type="primary">uppS</name>
    <name evidence="3" type="ORF">MZV50_14075</name>
</gene>
<dbReference type="EC" id="2.5.1.-" evidence="2"/>
<comment type="cofactor">
    <cofactor evidence="2">
        <name>Mg(2+)</name>
        <dbReference type="ChEBI" id="CHEBI:18420"/>
    </cofactor>
    <text evidence="2">Binds 2 magnesium ions per subunit.</text>
</comment>
<protein>
    <recommendedName>
        <fullName evidence="2">Isoprenyl transferase</fullName>
        <ecNumber evidence="2">2.5.1.-</ecNumber>
    </recommendedName>
</protein>
<feature type="binding site" evidence="2">
    <location>
        <position position="198"/>
    </location>
    <ligand>
        <name>substrate</name>
    </ligand>
</feature>
<evidence type="ECO:0000313" key="4">
    <source>
        <dbReference type="Proteomes" id="UP001057520"/>
    </source>
</evidence>
<feature type="binding site" evidence="2">
    <location>
        <begin position="204"/>
        <end position="206"/>
    </location>
    <ligand>
        <name>substrate</name>
    </ligand>
</feature>
<sequence>MPATTGLQNVSERAGGGGSDQRLHVAIIMDGNGRWAKQRGMPRVLGHRAGVNALKRTVEGAQSQNVGVLTVFGFSTENWRRPAHEVSELMSLLKAYVESDLERLAKAGVRVRIIGRRTGLSADIAAVIERAEKRTENNTEFTLQVAFNYGGQADIADAARAFAEKVERGEAKASDLTEATFERFLSTASSPPPDLIVRTSGERRISNFLLWECAYAELVFQDVLWPDYGPEALAAAIADYRRRDRRYGGIAADDVAVAG</sequence>
<evidence type="ECO:0000313" key="3">
    <source>
        <dbReference type="EMBL" id="USQ93757.1"/>
    </source>
</evidence>
<feature type="binding site" evidence="2">
    <location>
        <position position="47"/>
    </location>
    <ligand>
        <name>substrate</name>
    </ligand>
</feature>
<dbReference type="Proteomes" id="UP001057520">
    <property type="component" value="Chromosome"/>
</dbReference>
<dbReference type="Gene3D" id="3.40.1180.10">
    <property type="entry name" value="Decaprenyl diphosphate synthase-like"/>
    <property type="match status" value="1"/>
</dbReference>
<feature type="active site" description="Proton acceptor" evidence="2">
    <location>
        <position position="78"/>
    </location>
</feature>
<feature type="binding site" evidence="2">
    <location>
        <position position="79"/>
    </location>
    <ligand>
        <name>substrate</name>
    </ligand>
</feature>
<dbReference type="CDD" id="cd00475">
    <property type="entry name" value="Cis_IPPS"/>
    <property type="match status" value="1"/>
</dbReference>
<dbReference type="PANTHER" id="PTHR10291:SF0">
    <property type="entry name" value="DEHYDRODOLICHYL DIPHOSPHATE SYNTHASE 2"/>
    <property type="match status" value="1"/>
</dbReference>
<dbReference type="InterPro" id="IPR036424">
    <property type="entry name" value="UPP_synth-like_sf"/>
</dbReference>
<comment type="function">
    <text evidence="2">Catalyzes the condensation of isopentenyl diphosphate (IPP) with allylic pyrophosphates generating different type of terpenoids.</text>
</comment>
<feature type="binding site" evidence="2">
    <location>
        <begin position="31"/>
        <end position="34"/>
    </location>
    <ligand>
        <name>substrate</name>
    </ligand>
</feature>
<dbReference type="SUPFAM" id="SSF64005">
    <property type="entry name" value="Undecaprenyl diphosphate synthase"/>
    <property type="match status" value="1"/>
</dbReference>
<feature type="binding site" evidence="2">
    <location>
        <position position="43"/>
    </location>
    <ligand>
        <name>substrate</name>
    </ligand>
</feature>
<feature type="binding site" evidence="2">
    <location>
        <position position="81"/>
    </location>
    <ligand>
        <name>substrate</name>
    </ligand>
</feature>
<name>A0ABY4ZLS5_9CAUL</name>
<keyword evidence="2" id="KW-0460">Magnesium</keyword>
<feature type="binding site" evidence="2">
    <location>
        <position position="35"/>
    </location>
    <ligand>
        <name>substrate</name>
    </ligand>
</feature>
<reference evidence="3 4" key="1">
    <citation type="submission" date="2022-04" db="EMBL/GenBank/DDBJ databases">
        <title>Genome sequence of soybean root-associated Caulobacter segnis RL271.</title>
        <authorList>
            <person name="Longley R."/>
            <person name="Bonito G."/>
            <person name="Trigodet F."/>
            <person name="Crosson S."/>
            <person name="Fiebig A."/>
        </authorList>
    </citation>
    <scope>NUCLEOTIDE SEQUENCE [LARGE SCALE GENOMIC DNA]</scope>
    <source>
        <strain evidence="3 4">RL271</strain>
    </source>
</reference>
<dbReference type="EMBL" id="CP096040">
    <property type="protein sequence ID" value="USQ93757.1"/>
    <property type="molecule type" value="Genomic_DNA"/>
</dbReference>
<comment type="similarity">
    <text evidence="2">Belongs to the UPP synthase family.</text>
</comment>
<accession>A0ABY4ZLS5</accession>